<dbReference type="Gene3D" id="3.30.70.330">
    <property type="match status" value="1"/>
</dbReference>
<dbReference type="CDD" id="cd12232">
    <property type="entry name" value="RRM3_U2AF65"/>
    <property type="match status" value="1"/>
</dbReference>
<dbReference type="InterPro" id="IPR012677">
    <property type="entry name" value="Nucleotide-bd_a/b_plait_sf"/>
</dbReference>
<keyword evidence="2 4" id="KW-0694">RNA-binding</keyword>
<evidence type="ECO:0000256" key="4">
    <source>
        <dbReference type="PROSITE-ProRule" id="PRU00176"/>
    </source>
</evidence>
<dbReference type="Proteomes" id="UP001500889">
    <property type="component" value="Chromosome E"/>
</dbReference>
<reference evidence="6 7" key="1">
    <citation type="submission" date="2024-02" db="EMBL/GenBank/DDBJ databases">
        <title>A chromosome-level genome assembly of Drosophila madeirensis, a fruit fly species endemic to Madeira island.</title>
        <authorList>
            <person name="Tomihara K."/>
            <person name="Llopart A."/>
            <person name="Yamamoto D."/>
        </authorList>
    </citation>
    <scope>NUCLEOTIDE SEQUENCE [LARGE SCALE GENOMIC DNA]</scope>
    <source>
        <strain evidence="6 7">RF1</strain>
    </source>
</reference>
<dbReference type="EMBL" id="AP029267">
    <property type="protein sequence ID" value="BFG05827.1"/>
    <property type="molecule type" value="Genomic_DNA"/>
</dbReference>
<evidence type="ECO:0000313" key="7">
    <source>
        <dbReference type="Proteomes" id="UP001500889"/>
    </source>
</evidence>
<dbReference type="GO" id="GO:0003723">
    <property type="term" value="F:RNA binding"/>
    <property type="evidence" value="ECO:0007669"/>
    <property type="project" value="UniProtKB-UniRule"/>
</dbReference>
<keyword evidence="1" id="KW-0507">mRNA processing</keyword>
<feature type="domain" description="RRM" evidence="5">
    <location>
        <begin position="1"/>
        <end position="89"/>
    </location>
</feature>
<keyword evidence="7" id="KW-1185">Reference proteome</keyword>
<gene>
    <name evidence="6" type="ORF">DMAD_04471</name>
</gene>
<dbReference type="FunFam" id="3.30.70.330:FF:000097">
    <property type="entry name" value="U2 snRNP auxiliary factor large subunit"/>
    <property type="match status" value="1"/>
</dbReference>
<accession>A0AAU9GDY2</accession>
<sequence>MVLPEELLDNEEYEDIRTDIEQECSKFGEVLGLKIPRPHGKGADTGTPPKGCGKVYVHFATIEDSEKALGALSGRKFSGRIVIGSFFNRDKYFEDDF</sequence>
<dbReference type="Pfam" id="PF00076">
    <property type="entry name" value="RRM_1"/>
    <property type="match status" value="1"/>
</dbReference>
<evidence type="ECO:0000259" key="5">
    <source>
        <dbReference type="PROSITE" id="PS50102"/>
    </source>
</evidence>
<dbReference type="GO" id="GO:0008380">
    <property type="term" value="P:RNA splicing"/>
    <property type="evidence" value="ECO:0007669"/>
    <property type="project" value="UniProtKB-KW"/>
</dbReference>
<dbReference type="PROSITE" id="PS50102">
    <property type="entry name" value="RRM"/>
    <property type="match status" value="1"/>
</dbReference>
<proteinExistence type="predicted"/>
<dbReference type="InterPro" id="IPR000504">
    <property type="entry name" value="RRM_dom"/>
</dbReference>
<dbReference type="SUPFAM" id="SSF54928">
    <property type="entry name" value="RNA-binding domain, RBD"/>
    <property type="match status" value="1"/>
</dbReference>
<dbReference type="AlphaFoldDB" id="A0AAU9GDY2"/>
<name>A0AAU9GDY2_DROMD</name>
<evidence type="ECO:0000313" key="6">
    <source>
        <dbReference type="EMBL" id="BFG05827.1"/>
    </source>
</evidence>
<keyword evidence="3" id="KW-0508">mRNA splicing</keyword>
<protein>
    <submittedName>
        <fullName evidence="6">Splicing factor U2AF 50 kDa subunit</fullName>
    </submittedName>
</protein>
<dbReference type="GO" id="GO:0006397">
    <property type="term" value="P:mRNA processing"/>
    <property type="evidence" value="ECO:0007669"/>
    <property type="project" value="UniProtKB-KW"/>
</dbReference>
<evidence type="ECO:0000256" key="2">
    <source>
        <dbReference type="ARBA" id="ARBA00022884"/>
    </source>
</evidence>
<dbReference type="InterPro" id="IPR035979">
    <property type="entry name" value="RBD_domain_sf"/>
</dbReference>
<dbReference type="PANTHER" id="PTHR23139">
    <property type="entry name" value="RNA-BINDING PROTEIN"/>
    <property type="match status" value="1"/>
</dbReference>
<organism evidence="6 7">
    <name type="scientific">Drosophila madeirensis</name>
    <name type="common">Fruit fly</name>
    <dbReference type="NCBI Taxonomy" id="30013"/>
    <lineage>
        <taxon>Eukaryota</taxon>
        <taxon>Metazoa</taxon>
        <taxon>Ecdysozoa</taxon>
        <taxon>Arthropoda</taxon>
        <taxon>Hexapoda</taxon>
        <taxon>Insecta</taxon>
        <taxon>Pterygota</taxon>
        <taxon>Neoptera</taxon>
        <taxon>Endopterygota</taxon>
        <taxon>Diptera</taxon>
        <taxon>Brachycera</taxon>
        <taxon>Muscomorpha</taxon>
        <taxon>Ephydroidea</taxon>
        <taxon>Drosophilidae</taxon>
        <taxon>Drosophila</taxon>
        <taxon>Sophophora</taxon>
    </lineage>
</organism>
<evidence type="ECO:0000256" key="1">
    <source>
        <dbReference type="ARBA" id="ARBA00022664"/>
    </source>
</evidence>
<evidence type="ECO:0000256" key="3">
    <source>
        <dbReference type="ARBA" id="ARBA00023187"/>
    </source>
</evidence>